<feature type="transmembrane region" description="Helical" evidence="1">
    <location>
        <begin position="83"/>
        <end position="102"/>
    </location>
</feature>
<gene>
    <name evidence="2" type="ORF">L211DRAFT_496918</name>
</gene>
<proteinExistence type="predicted"/>
<dbReference type="AlphaFoldDB" id="A0A3N4LH82"/>
<keyword evidence="1" id="KW-0472">Membrane</keyword>
<keyword evidence="1" id="KW-1133">Transmembrane helix</keyword>
<dbReference type="Proteomes" id="UP000267821">
    <property type="component" value="Unassembled WGS sequence"/>
</dbReference>
<evidence type="ECO:0000313" key="3">
    <source>
        <dbReference type="Proteomes" id="UP000267821"/>
    </source>
</evidence>
<dbReference type="EMBL" id="ML121567">
    <property type="protein sequence ID" value="RPB20839.1"/>
    <property type="molecule type" value="Genomic_DNA"/>
</dbReference>
<dbReference type="InParanoid" id="A0A3N4LH82"/>
<feature type="transmembrane region" description="Helical" evidence="1">
    <location>
        <begin position="20"/>
        <end position="40"/>
    </location>
</feature>
<reference evidence="2 3" key="1">
    <citation type="journal article" date="2018" name="Nat. Ecol. Evol.">
        <title>Pezizomycetes genomes reveal the molecular basis of ectomycorrhizal truffle lifestyle.</title>
        <authorList>
            <person name="Murat C."/>
            <person name="Payen T."/>
            <person name="Noel B."/>
            <person name="Kuo A."/>
            <person name="Morin E."/>
            <person name="Chen J."/>
            <person name="Kohler A."/>
            <person name="Krizsan K."/>
            <person name="Balestrini R."/>
            <person name="Da Silva C."/>
            <person name="Montanini B."/>
            <person name="Hainaut M."/>
            <person name="Levati E."/>
            <person name="Barry K.W."/>
            <person name="Belfiori B."/>
            <person name="Cichocki N."/>
            <person name="Clum A."/>
            <person name="Dockter R.B."/>
            <person name="Fauchery L."/>
            <person name="Guy J."/>
            <person name="Iotti M."/>
            <person name="Le Tacon F."/>
            <person name="Lindquist E.A."/>
            <person name="Lipzen A."/>
            <person name="Malagnac F."/>
            <person name="Mello A."/>
            <person name="Molinier V."/>
            <person name="Miyauchi S."/>
            <person name="Poulain J."/>
            <person name="Riccioni C."/>
            <person name="Rubini A."/>
            <person name="Sitrit Y."/>
            <person name="Splivallo R."/>
            <person name="Traeger S."/>
            <person name="Wang M."/>
            <person name="Zifcakova L."/>
            <person name="Wipf D."/>
            <person name="Zambonelli A."/>
            <person name="Paolocci F."/>
            <person name="Nowrousian M."/>
            <person name="Ottonello S."/>
            <person name="Baldrian P."/>
            <person name="Spatafora J.W."/>
            <person name="Henrissat B."/>
            <person name="Nagy L.G."/>
            <person name="Aury J.M."/>
            <person name="Wincker P."/>
            <person name="Grigoriev I.V."/>
            <person name="Bonfante P."/>
            <person name="Martin F.M."/>
        </authorList>
    </citation>
    <scope>NUCLEOTIDE SEQUENCE [LARGE SCALE GENOMIC DNA]</scope>
    <source>
        <strain evidence="2 3">ATCC MYA-4762</strain>
    </source>
</reference>
<name>A0A3N4LH82_9PEZI</name>
<keyword evidence="1" id="KW-0812">Transmembrane</keyword>
<evidence type="ECO:0000256" key="1">
    <source>
        <dbReference type="SAM" id="Phobius"/>
    </source>
</evidence>
<evidence type="ECO:0000313" key="2">
    <source>
        <dbReference type="EMBL" id="RPB20839.1"/>
    </source>
</evidence>
<keyword evidence="3" id="KW-1185">Reference proteome</keyword>
<accession>A0A3N4LH82</accession>
<sequence length="112" mass="12832">MEMPELCVVIGVKWNAHTRLLLLVHSFLFFPLFFTTQVLAGTIYPTFIPTLYAILLSVLGLFIHSKHFVDSLGQDLEHPFMEFALGVFYSLWLSPAFIYLKLQTPFPNPLIS</sequence>
<organism evidence="2 3">
    <name type="scientific">Terfezia boudieri ATCC MYA-4762</name>
    <dbReference type="NCBI Taxonomy" id="1051890"/>
    <lineage>
        <taxon>Eukaryota</taxon>
        <taxon>Fungi</taxon>
        <taxon>Dikarya</taxon>
        <taxon>Ascomycota</taxon>
        <taxon>Pezizomycotina</taxon>
        <taxon>Pezizomycetes</taxon>
        <taxon>Pezizales</taxon>
        <taxon>Pezizaceae</taxon>
        <taxon>Terfezia</taxon>
    </lineage>
</organism>
<protein>
    <submittedName>
        <fullName evidence="2">Uncharacterized protein</fullName>
    </submittedName>
</protein>
<feature type="transmembrane region" description="Helical" evidence="1">
    <location>
        <begin position="46"/>
        <end position="63"/>
    </location>
</feature>